<reference evidence="12" key="1">
    <citation type="journal article" date="2020" name="mSystems">
        <title>Genome- and Community-Level Interaction Insights into Carbon Utilization and Element Cycling Functions of Hydrothermarchaeota in Hydrothermal Sediment.</title>
        <authorList>
            <person name="Zhou Z."/>
            <person name="Liu Y."/>
            <person name="Xu W."/>
            <person name="Pan J."/>
            <person name="Luo Z.H."/>
            <person name="Li M."/>
        </authorList>
    </citation>
    <scope>NUCLEOTIDE SEQUENCE [LARGE SCALE GENOMIC DNA]</scope>
    <source>
        <strain evidence="12">HyVt-505</strain>
    </source>
</reference>
<evidence type="ECO:0000256" key="6">
    <source>
        <dbReference type="ARBA" id="ARBA00022741"/>
    </source>
</evidence>
<dbReference type="InterPro" id="IPR015944">
    <property type="entry name" value="Gly-tRNA-synth_bsu"/>
</dbReference>
<dbReference type="Proteomes" id="UP000885832">
    <property type="component" value="Unassembled WGS sequence"/>
</dbReference>
<gene>
    <name evidence="12" type="ORF">ENJ65_02635</name>
</gene>
<dbReference type="EC" id="6.1.1.14" evidence="3"/>
<evidence type="ECO:0000313" key="12">
    <source>
        <dbReference type="EMBL" id="HHJ80510.1"/>
    </source>
</evidence>
<dbReference type="PANTHER" id="PTHR30075">
    <property type="entry name" value="GLYCYL-TRNA SYNTHETASE"/>
    <property type="match status" value="1"/>
</dbReference>
<evidence type="ECO:0000256" key="4">
    <source>
        <dbReference type="ARBA" id="ARBA00022032"/>
    </source>
</evidence>
<evidence type="ECO:0000256" key="2">
    <source>
        <dbReference type="ARBA" id="ARBA00011209"/>
    </source>
</evidence>
<dbReference type="GO" id="GO:0005524">
    <property type="term" value="F:ATP binding"/>
    <property type="evidence" value="ECO:0007669"/>
    <property type="project" value="UniProtKB-KW"/>
</dbReference>
<comment type="similarity">
    <text evidence="1">Belongs to the class-II aminoacyl-tRNA synthetase family.</text>
</comment>
<evidence type="ECO:0000256" key="1">
    <source>
        <dbReference type="ARBA" id="ARBA00008226"/>
    </source>
</evidence>
<dbReference type="GO" id="GO:0005829">
    <property type="term" value="C:cytosol"/>
    <property type="evidence" value="ECO:0007669"/>
    <property type="project" value="TreeGrafter"/>
</dbReference>
<keyword evidence="7" id="KW-0067">ATP-binding</keyword>
<evidence type="ECO:0000256" key="3">
    <source>
        <dbReference type="ARBA" id="ARBA00012829"/>
    </source>
</evidence>
<evidence type="ECO:0000256" key="11">
    <source>
        <dbReference type="ARBA" id="ARBA00047937"/>
    </source>
</evidence>
<dbReference type="GO" id="GO:0004820">
    <property type="term" value="F:glycine-tRNA ligase activity"/>
    <property type="evidence" value="ECO:0007669"/>
    <property type="project" value="UniProtKB-EC"/>
</dbReference>
<comment type="subunit">
    <text evidence="2">Tetramer of two alpha and two beta subunits.</text>
</comment>
<evidence type="ECO:0000256" key="7">
    <source>
        <dbReference type="ARBA" id="ARBA00022840"/>
    </source>
</evidence>
<dbReference type="InterPro" id="IPR006194">
    <property type="entry name" value="Gly-tRNA-synth_heterodimer"/>
</dbReference>
<keyword evidence="5 12" id="KW-0436">Ligase</keyword>
<name>A0A832N528_9GAMM</name>
<feature type="non-terminal residue" evidence="12">
    <location>
        <position position="255"/>
    </location>
</feature>
<keyword evidence="8" id="KW-0648">Protein biosynthesis</keyword>
<comment type="caution">
    <text evidence="12">The sequence shown here is derived from an EMBL/GenBank/DDBJ whole genome shotgun (WGS) entry which is preliminary data.</text>
</comment>
<organism evidence="12">
    <name type="scientific">Candidatus Tenderia electrophaga</name>
    <dbReference type="NCBI Taxonomy" id="1748243"/>
    <lineage>
        <taxon>Bacteria</taxon>
        <taxon>Pseudomonadati</taxon>
        <taxon>Pseudomonadota</taxon>
        <taxon>Gammaproteobacteria</taxon>
        <taxon>Candidatus Tenderiales</taxon>
        <taxon>Candidatus Tenderiaceae</taxon>
        <taxon>Candidatus Tenderia</taxon>
    </lineage>
</organism>
<keyword evidence="6" id="KW-0547">Nucleotide-binding</keyword>
<dbReference type="AlphaFoldDB" id="A0A832N528"/>
<proteinExistence type="inferred from homology"/>
<evidence type="ECO:0000256" key="5">
    <source>
        <dbReference type="ARBA" id="ARBA00022598"/>
    </source>
</evidence>
<evidence type="ECO:0000256" key="10">
    <source>
        <dbReference type="ARBA" id="ARBA00031650"/>
    </source>
</evidence>
<evidence type="ECO:0000256" key="9">
    <source>
        <dbReference type="ARBA" id="ARBA00023146"/>
    </source>
</evidence>
<keyword evidence="9" id="KW-0030">Aminoacyl-tRNA synthetase</keyword>
<dbReference type="GO" id="GO:0006426">
    <property type="term" value="P:glycyl-tRNA aminoacylation"/>
    <property type="evidence" value="ECO:0007669"/>
    <property type="project" value="InterPro"/>
</dbReference>
<dbReference type="Pfam" id="PF02092">
    <property type="entry name" value="tRNA_synt_2f"/>
    <property type="match status" value="1"/>
</dbReference>
<evidence type="ECO:0000256" key="8">
    <source>
        <dbReference type="ARBA" id="ARBA00022917"/>
    </source>
</evidence>
<accession>A0A832N528</accession>
<comment type="catalytic activity">
    <reaction evidence="11">
        <text>tRNA(Gly) + glycine + ATP = glycyl-tRNA(Gly) + AMP + diphosphate</text>
        <dbReference type="Rhea" id="RHEA:16013"/>
        <dbReference type="Rhea" id="RHEA-COMP:9664"/>
        <dbReference type="Rhea" id="RHEA-COMP:9683"/>
        <dbReference type="ChEBI" id="CHEBI:30616"/>
        <dbReference type="ChEBI" id="CHEBI:33019"/>
        <dbReference type="ChEBI" id="CHEBI:57305"/>
        <dbReference type="ChEBI" id="CHEBI:78442"/>
        <dbReference type="ChEBI" id="CHEBI:78522"/>
        <dbReference type="ChEBI" id="CHEBI:456215"/>
        <dbReference type="EC" id="6.1.1.14"/>
    </reaction>
</comment>
<dbReference type="PRINTS" id="PR01045">
    <property type="entry name" value="TRNASYNTHGB"/>
</dbReference>
<dbReference type="EMBL" id="DRNF01000167">
    <property type="protein sequence ID" value="HHJ80510.1"/>
    <property type="molecule type" value="Genomic_DNA"/>
</dbReference>
<protein>
    <recommendedName>
        <fullName evidence="4">Glycine--tRNA ligase beta subunit</fullName>
        <ecNumber evidence="3">6.1.1.14</ecNumber>
    </recommendedName>
    <alternativeName>
        <fullName evidence="10">Glycyl-tRNA synthetase beta subunit</fullName>
    </alternativeName>
</protein>
<sequence length="255" mass="28043">MNRRDFLVELGTEELPPKALSRLSAAFTKGVVDGLKEAGLKHLEVHSYAAPRRLAIMIEALQEAQADKQVERRGPAVQAAFDDEGLPTKALQGFARSCGVAVEELDTLETAKGSWLVYRAEEKGKPAQVLIPAIVQQSLDKLPIPKRMRWGDLAAEFVRPVHWLVLLFGDEVIKADMLAVQSGRESRGHRFHHPEKIVINQPSEYAPLLQTEGRVVASFTDRREAVRGQVQEAATKLGGKAVIDAALLDEVTGMV</sequence>
<dbReference type="PANTHER" id="PTHR30075:SF2">
    <property type="entry name" value="GLYCINE--TRNA LIGASE, CHLOROPLASTIC_MITOCHONDRIAL 2"/>
    <property type="match status" value="1"/>
</dbReference>